<reference evidence="2 3" key="1">
    <citation type="journal article" date="2015" name="Proc. Natl. Acad. Sci. U.S.A.">
        <title>The resurrection genome of Boea hygrometrica: A blueprint for survival of dehydration.</title>
        <authorList>
            <person name="Xiao L."/>
            <person name="Yang G."/>
            <person name="Zhang L."/>
            <person name="Yang X."/>
            <person name="Zhao S."/>
            <person name="Ji Z."/>
            <person name="Zhou Q."/>
            <person name="Hu M."/>
            <person name="Wang Y."/>
            <person name="Chen M."/>
            <person name="Xu Y."/>
            <person name="Jin H."/>
            <person name="Xiao X."/>
            <person name="Hu G."/>
            <person name="Bao F."/>
            <person name="Hu Y."/>
            <person name="Wan P."/>
            <person name="Li L."/>
            <person name="Deng X."/>
            <person name="Kuang T."/>
            <person name="Xiang C."/>
            <person name="Zhu J.K."/>
            <person name="Oliver M.J."/>
            <person name="He Y."/>
        </authorList>
    </citation>
    <scope>NUCLEOTIDE SEQUENCE [LARGE SCALE GENOMIC DNA]</scope>
    <source>
        <strain evidence="3">cv. XS01</strain>
    </source>
</reference>
<name>A0A2Z7BDY3_9LAMI</name>
<evidence type="ECO:0000256" key="1">
    <source>
        <dbReference type="SAM" id="MobiDB-lite"/>
    </source>
</evidence>
<protein>
    <submittedName>
        <fullName evidence="2">Uncharacterized protein</fullName>
    </submittedName>
</protein>
<dbReference type="EMBL" id="KV006449">
    <property type="protein sequence ID" value="KZV32552.1"/>
    <property type="molecule type" value="Genomic_DNA"/>
</dbReference>
<dbReference type="AlphaFoldDB" id="A0A2Z7BDY3"/>
<proteinExistence type="predicted"/>
<dbReference type="Proteomes" id="UP000250235">
    <property type="component" value="Unassembled WGS sequence"/>
</dbReference>
<evidence type="ECO:0000313" key="2">
    <source>
        <dbReference type="EMBL" id="KZV32552.1"/>
    </source>
</evidence>
<organism evidence="2 3">
    <name type="scientific">Dorcoceras hygrometricum</name>
    <dbReference type="NCBI Taxonomy" id="472368"/>
    <lineage>
        <taxon>Eukaryota</taxon>
        <taxon>Viridiplantae</taxon>
        <taxon>Streptophyta</taxon>
        <taxon>Embryophyta</taxon>
        <taxon>Tracheophyta</taxon>
        <taxon>Spermatophyta</taxon>
        <taxon>Magnoliopsida</taxon>
        <taxon>eudicotyledons</taxon>
        <taxon>Gunneridae</taxon>
        <taxon>Pentapetalae</taxon>
        <taxon>asterids</taxon>
        <taxon>lamiids</taxon>
        <taxon>Lamiales</taxon>
        <taxon>Gesneriaceae</taxon>
        <taxon>Didymocarpoideae</taxon>
        <taxon>Trichosporeae</taxon>
        <taxon>Loxocarpinae</taxon>
        <taxon>Dorcoceras</taxon>
    </lineage>
</organism>
<evidence type="ECO:0000313" key="3">
    <source>
        <dbReference type="Proteomes" id="UP000250235"/>
    </source>
</evidence>
<sequence>MCTLFPLAFNALQAFCDLSSFNRRFCSLLLTSSSVPRIQYKQVDLNTEHCPTKPTQSAQPNWPRPHNPSRRRLGHPRLPALVRTVRPPFSGTPLEGPPPGPSGFPRPSHGSIHGLHGPDDARKGGSPRTPLDECDHTSTLARPLVELPSPHPWTNTGPP</sequence>
<gene>
    <name evidence="2" type="ORF">F511_21901</name>
</gene>
<keyword evidence="3" id="KW-1185">Reference proteome</keyword>
<feature type="compositionally biased region" description="Pro residues" evidence="1">
    <location>
        <begin position="95"/>
        <end position="104"/>
    </location>
</feature>
<accession>A0A2Z7BDY3</accession>
<feature type="region of interest" description="Disordered" evidence="1">
    <location>
        <begin position="46"/>
        <end position="159"/>
    </location>
</feature>